<proteinExistence type="predicted"/>
<feature type="compositionally biased region" description="Polar residues" evidence="1">
    <location>
        <begin position="250"/>
        <end position="259"/>
    </location>
</feature>
<dbReference type="Proteomes" id="UP000188268">
    <property type="component" value="Unassembled WGS sequence"/>
</dbReference>
<evidence type="ECO:0000256" key="1">
    <source>
        <dbReference type="SAM" id="MobiDB-lite"/>
    </source>
</evidence>
<accession>A0A1R3FUP6</accession>
<dbReference type="OrthoDB" id="1002457at2759"/>
<feature type="region of interest" description="Disordered" evidence="1">
    <location>
        <begin position="182"/>
        <end position="211"/>
    </location>
</feature>
<dbReference type="PANTHER" id="PTHR34222">
    <property type="entry name" value="GAG_PRE-INTEGRS DOMAIN-CONTAINING PROTEIN"/>
    <property type="match status" value="1"/>
</dbReference>
<sequence>MDGSVVKPDIKSSDFQSWIQCNAVVKSWLINPISKELQTGAAHADTARDIWCDFEERFAQGIAPRVYELKRTIALLQQEKSSISTYYGNLKTVWSELQSLRHVPLCTCGCTYGAGKKMQAMHEEEKVFDFLMGLDDTHQTVRSHILSIDSLPTLGKVYAVTAQDEKQRAVAAARVPTIEATTLLAKTPTRSQVSDQRNDRRGDQGGDKRESRLHCTHCNRNNHSRENCYELIGYPSGWRKPKTKGEQQPRTHGAANQSFAAAVGPSASDPACPNLTPMQIQQLIDLLSRQSQPSANMAS</sequence>
<dbReference type="AlphaFoldDB" id="A0A1R3FUP6"/>
<reference evidence="2 3" key="1">
    <citation type="submission" date="2013-09" db="EMBL/GenBank/DDBJ databases">
        <title>Corchorus capsularis genome sequencing.</title>
        <authorList>
            <person name="Alam M."/>
            <person name="Haque M.S."/>
            <person name="Islam M.S."/>
            <person name="Emdad E.M."/>
            <person name="Islam M.M."/>
            <person name="Ahmed B."/>
            <person name="Halim A."/>
            <person name="Hossen Q.M.M."/>
            <person name="Hossain M.Z."/>
            <person name="Ahmed R."/>
            <person name="Khan M.M."/>
            <person name="Islam R."/>
            <person name="Rashid M.M."/>
            <person name="Khan S.A."/>
            <person name="Rahman M.S."/>
            <person name="Alam M."/>
        </authorList>
    </citation>
    <scope>NUCLEOTIDE SEQUENCE [LARGE SCALE GENOMIC DNA]</scope>
    <source>
        <strain evidence="3">cv. CVL-1</strain>
        <tissue evidence="2">Whole seedling</tissue>
    </source>
</reference>
<feature type="compositionally biased region" description="Basic and acidic residues" evidence="1">
    <location>
        <begin position="196"/>
        <end position="211"/>
    </location>
</feature>
<dbReference type="EMBL" id="AWWV01016469">
    <property type="protein sequence ID" value="OMO49486.1"/>
    <property type="molecule type" value="Genomic_DNA"/>
</dbReference>
<organism evidence="2 3">
    <name type="scientific">Corchorus capsularis</name>
    <name type="common">Jute</name>
    <dbReference type="NCBI Taxonomy" id="210143"/>
    <lineage>
        <taxon>Eukaryota</taxon>
        <taxon>Viridiplantae</taxon>
        <taxon>Streptophyta</taxon>
        <taxon>Embryophyta</taxon>
        <taxon>Tracheophyta</taxon>
        <taxon>Spermatophyta</taxon>
        <taxon>Magnoliopsida</taxon>
        <taxon>eudicotyledons</taxon>
        <taxon>Gunneridae</taxon>
        <taxon>Pentapetalae</taxon>
        <taxon>rosids</taxon>
        <taxon>malvids</taxon>
        <taxon>Malvales</taxon>
        <taxon>Malvaceae</taxon>
        <taxon>Grewioideae</taxon>
        <taxon>Apeibeae</taxon>
        <taxon>Corchorus</taxon>
    </lineage>
</organism>
<feature type="region of interest" description="Disordered" evidence="1">
    <location>
        <begin position="239"/>
        <end position="275"/>
    </location>
</feature>
<name>A0A1R3FUP6_COCAP</name>
<dbReference type="PANTHER" id="PTHR34222:SF88">
    <property type="entry name" value="ZINC FINGER, CCHC-TYPE"/>
    <property type="match status" value="1"/>
</dbReference>
<dbReference type="OMA" id="RENCYEL"/>
<keyword evidence="3" id="KW-1185">Reference proteome</keyword>
<evidence type="ECO:0000313" key="2">
    <source>
        <dbReference type="EMBL" id="OMO49486.1"/>
    </source>
</evidence>
<gene>
    <name evidence="2" type="ORF">CCACVL1_30978</name>
</gene>
<evidence type="ECO:0000313" key="3">
    <source>
        <dbReference type="Proteomes" id="UP000188268"/>
    </source>
</evidence>
<comment type="caution">
    <text evidence="2">The sequence shown here is derived from an EMBL/GenBank/DDBJ whole genome shotgun (WGS) entry which is preliminary data.</text>
</comment>
<dbReference type="Gramene" id="OMO49486">
    <property type="protein sequence ID" value="OMO49486"/>
    <property type="gene ID" value="CCACVL1_30978"/>
</dbReference>
<protein>
    <submittedName>
        <fullName evidence="2">Uncharacterized protein</fullName>
    </submittedName>
</protein>